<proteinExistence type="predicted"/>
<keyword evidence="1" id="KW-0812">Transmembrane</keyword>
<keyword evidence="1" id="KW-0472">Membrane</keyword>
<dbReference type="GeneID" id="14469508"/>
<reference evidence="2" key="1">
    <citation type="journal article" date="2014" name="PLoS ONE">
        <title>Mitochondrial Genome of Phlebia radiata Is the Second Largest (156 kbp) among Fungi and Features Signs of Genome Flexibility and Recent Recombination Events.</title>
        <authorList>
            <person name="Salavirta H."/>
            <person name="Oksanen I."/>
            <person name="Kuuskeri J."/>
            <person name="Makela M."/>
            <person name="Laine P."/>
            <person name="Paulin L."/>
            <person name="Lundell T."/>
        </authorList>
    </citation>
    <scope>NUCLEOTIDE SEQUENCE</scope>
    <source>
        <strain evidence="2">79</strain>
    </source>
</reference>
<organism evidence="2">
    <name type="scientific">Phlebia radiata</name>
    <name type="common">White-rot fungus</name>
    <dbReference type="NCBI Taxonomy" id="5308"/>
    <lineage>
        <taxon>Eukaryota</taxon>
        <taxon>Fungi</taxon>
        <taxon>Dikarya</taxon>
        <taxon>Basidiomycota</taxon>
        <taxon>Agaricomycotina</taxon>
        <taxon>Agaricomycetes</taxon>
        <taxon>Polyporales</taxon>
        <taxon>Meruliaceae</taxon>
        <taxon>Phlebia</taxon>
    </lineage>
</organism>
<evidence type="ECO:0000313" key="2">
    <source>
        <dbReference type="EMBL" id="CCE89169.1"/>
    </source>
</evidence>
<accession>L8B9E3</accession>
<sequence length="63" mass="7125">MLEHLSIEYTIKKKIVFLILASVGAIKQTSFFLFTRLDSKDKINNTNITTTSILWAKKSLPPG</sequence>
<geneLocation type="mitochondrion" evidence="2"/>
<dbReference type="AlphaFoldDB" id="L8B9E3"/>
<keyword evidence="1" id="KW-1133">Transmembrane helix</keyword>
<keyword evidence="2" id="KW-0496">Mitochondrion</keyword>
<name>L8B9E3_PHLRA</name>
<feature type="transmembrane region" description="Helical" evidence="1">
    <location>
        <begin position="15"/>
        <end position="34"/>
    </location>
</feature>
<dbReference type="EMBL" id="HE613568">
    <property type="protein sequence ID" value="CCE89169.1"/>
    <property type="molecule type" value="Genomic_DNA"/>
</dbReference>
<gene>
    <name evidence="2" type="ORF">PRA_mt0024</name>
</gene>
<protein>
    <submittedName>
        <fullName evidence="2">Uncharacterized protein</fullName>
    </submittedName>
</protein>
<evidence type="ECO:0000256" key="1">
    <source>
        <dbReference type="SAM" id="Phobius"/>
    </source>
</evidence>
<dbReference type="RefSeq" id="YP_007374869.1">
    <property type="nucleotide sequence ID" value="NC_020148.1"/>
</dbReference>